<accession>A0A179I5A5</accession>
<protein>
    <submittedName>
        <fullName evidence="2">Uncharacterized protein</fullName>
    </submittedName>
</protein>
<evidence type="ECO:0000256" key="1">
    <source>
        <dbReference type="SAM" id="MobiDB-lite"/>
    </source>
</evidence>
<dbReference type="Proteomes" id="UP000243081">
    <property type="component" value="Unassembled WGS sequence"/>
</dbReference>
<comment type="caution">
    <text evidence="2">The sequence shown here is derived from an EMBL/GenBank/DDBJ whole genome shotgun (WGS) entry which is preliminary data.</text>
</comment>
<evidence type="ECO:0000313" key="3">
    <source>
        <dbReference type="Proteomes" id="UP000243081"/>
    </source>
</evidence>
<feature type="compositionally biased region" description="Basic and acidic residues" evidence="1">
    <location>
        <begin position="1"/>
        <end position="14"/>
    </location>
</feature>
<evidence type="ECO:0000313" key="2">
    <source>
        <dbReference type="EMBL" id="OAQ97807.1"/>
    </source>
</evidence>
<sequence>MRSHEFKTVLRDRCINSQPEAPRDDVQISPSRSPSAACSECSSGGSSNSSGPQPMVQRCHNQAAKTQLRPDKGGERKKKWAPRVRTGCVTCRECGLSLNHLQVITLFRRAIKSGMRLGNAAA</sequence>
<reference evidence="2 3" key="1">
    <citation type="submission" date="2016-03" db="EMBL/GenBank/DDBJ databases">
        <title>Fine-scale spatial genetic structure of a fungal parasite of coffee scale insects.</title>
        <authorList>
            <person name="Jackson D."/>
            <person name="Zemenick K.A."/>
            <person name="Malloure B."/>
            <person name="Quandt C.A."/>
            <person name="James T.Y."/>
        </authorList>
    </citation>
    <scope>NUCLEOTIDE SEQUENCE [LARGE SCALE GENOMIC DNA]</scope>
    <source>
        <strain evidence="2 3">UM487</strain>
    </source>
</reference>
<proteinExistence type="predicted"/>
<name>A0A179I5A5_CORDF</name>
<keyword evidence="3" id="KW-1185">Reference proteome</keyword>
<dbReference type="EMBL" id="LUKN01003204">
    <property type="protein sequence ID" value="OAQ97807.1"/>
    <property type="molecule type" value="Genomic_DNA"/>
</dbReference>
<gene>
    <name evidence="2" type="ORF">LLEC1_02559</name>
</gene>
<organism evidence="2 3">
    <name type="scientific">Cordyceps confragosa</name>
    <name type="common">Lecanicillium lecanii</name>
    <dbReference type="NCBI Taxonomy" id="2714763"/>
    <lineage>
        <taxon>Eukaryota</taxon>
        <taxon>Fungi</taxon>
        <taxon>Dikarya</taxon>
        <taxon>Ascomycota</taxon>
        <taxon>Pezizomycotina</taxon>
        <taxon>Sordariomycetes</taxon>
        <taxon>Hypocreomycetidae</taxon>
        <taxon>Hypocreales</taxon>
        <taxon>Cordycipitaceae</taxon>
        <taxon>Akanthomyces</taxon>
    </lineage>
</organism>
<feature type="region of interest" description="Disordered" evidence="1">
    <location>
        <begin position="1"/>
        <end position="79"/>
    </location>
</feature>
<dbReference type="AlphaFoldDB" id="A0A179I5A5"/>
<feature type="compositionally biased region" description="Low complexity" evidence="1">
    <location>
        <begin position="29"/>
        <end position="52"/>
    </location>
</feature>